<feature type="transmembrane region" description="Helical" evidence="1">
    <location>
        <begin position="6"/>
        <end position="25"/>
    </location>
</feature>
<keyword evidence="1" id="KW-1133">Transmembrane helix</keyword>
<name>A0A0A9HQP4_ARUDO</name>
<protein>
    <submittedName>
        <fullName evidence="2">Uncharacterized protein</fullName>
    </submittedName>
</protein>
<sequence>MPIFFVFYDIFVEPSLAVFSSLALAHYSFRRILMRPGLVITPIVALFLLIVFSLVPL</sequence>
<keyword evidence="1" id="KW-0472">Membrane</keyword>
<feature type="transmembrane region" description="Helical" evidence="1">
    <location>
        <begin position="37"/>
        <end position="55"/>
    </location>
</feature>
<proteinExistence type="predicted"/>
<evidence type="ECO:0000313" key="2">
    <source>
        <dbReference type="EMBL" id="JAE35238.1"/>
    </source>
</evidence>
<reference evidence="2" key="1">
    <citation type="submission" date="2014-09" db="EMBL/GenBank/DDBJ databases">
        <authorList>
            <person name="Magalhaes I.L.F."/>
            <person name="Oliveira U."/>
            <person name="Santos F.R."/>
            <person name="Vidigal T.H.D.A."/>
            <person name="Brescovit A.D."/>
            <person name="Santos A.J."/>
        </authorList>
    </citation>
    <scope>NUCLEOTIDE SEQUENCE</scope>
    <source>
        <tissue evidence="2">Shoot tissue taken approximately 20 cm above the soil surface</tissue>
    </source>
</reference>
<accession>A0A0A9HQP4</accession>
<keyword evidence="1" id="KW-0812">Transmembrane</keyword>
<dbReference type="AlphaFoldDB" id="A0A0A9HQP4"/>
<dbReference type="EMBL" id="GBRH01162658">
    <property type="protein sequence ID" value="JAE35238.1"/>
    <property type="molecule type" value="Transcribed_RNA"/>
</dbReference>
<reference evidence="2" key="2">
    <citation type="journal article" date="2015" name="Data Brief">
        <title>Shoot transcriptome of the giant reed, Arundo donax.</title>
        <authorList>
            <person name="Barrero R.A."/>
            <person name="Guerrero F.D."/>
            <person name="Moolhuijzen P."/>
            <person name="Goolsby J.A."/>
            <person name="Tidwell J."/>
            <person name="Bellgard S.E."/>
            <person name="Bellgard M.I."/>
        </authorList>
    </citation>
    <scope>NUCLEOTIDE SEQUENCE</scope>
    <source>
        <tissue evidence="2">Shoot tissue taken approximately 20 cm above the soil surface</tissue>
    </source>
</reference>
<evidence type="ECO:0000256" key="1">
    <source>
        <dbReference type="SAM" id="Phobius"/>
    </source>
</evidence>
<organism evidence="2">
    <name type="scientific">Arundo donax</name>
    <name type="common">Giant reed</name>
    <name type="synonym">Donax arundinaceus</name>
    <dbReference type="NCBI Taxonomy" id="35708"/>
    <lineage>
        <taxon>Eukaryota</taxon>
        <taxon>Viridiplantae</taxon>
        <taxon>Streptophyta</taxon>
        <taxon>Embryophyta</taxon>
        <taxon>Tracheophyta</taxon>
        <taxon>Spermatophyta</taxon>
        <taxon>Magnoliopsida</taxon>
        <taxon>Liliopsida</taxon>
        <taxon>Poales</taxon>
        <taxon>Poaceae</taxon>
        <taxon>PACMAD clade</taxon>
        <taxon>Arundinoideae</taxon>
        <taxon>Arundineae</taxon>
        <taxon>Arundo</taxon>
    </lineage>
</organism>